<sequence length="71" mass="7891">ARQNQLNEDIAAVIRLAETALVLNEGGPTREVEKLAARNAKLEGHIVKLEGELIDLRGKQENYGQLLEDVR</sequence>
<accession>A0A2K3KRS8</accession>
<proteinExistence type="predicted"/>
<evidence type="ECO:0000256" key="1">
    <source>
        <dbReference type="SAM" id="Coils"/>
    </source>
</evidence>
<reference evidence="2 3" key="2">
    <citation type="journal article" date="2017" name="Front. Plant Sci.">
        <title>Gene Classification and Mining of Molecular Markers Useful in Red Clover (Trifolium pratense) Breeding.</title>
        <authorList>
            <person name="Istvanek J."/>
            <person name="Dluhosova J."/>
            <person name="Dluhos P."/>
            <person name="Patkova L."/>
            <person name="Nedelnik J."/>
            <person name="Repkova J."/>
        </authorList>
    </citation>
    <scope>NUCLEOTIDE SEQUENCE [LARGE SCALE GENOMIC DNA]</scope>
    <source>
        <strain evidence="3">cv. Tatra</strain>
        <tissue evidence="2">Young leaves</tissue>
    </source>
</reference>
<feature type="non-terminal residue" evidence="2">
    <location>
        <position position="71"/>
    </location>
</feature>
<dbReference type="AlphaFoldDB" id="A0A2K3KRS8"/>
<feature type="non-terminal residue" evidence="2">
    <location>
        <position position="1"/>
    </location>
</feature>
<name>A0A2K3KRS8_TRIPR</name>
<comment type="caution">
    <text evidence="2">The sequence shown here is derived from an EMBL/GenBank/DDBJ whole genome shotgun (WGS) entry which is preliminary data.</text>
</comment>
<dbReference type="Proteomes" id="UP000236291">
    <property type="component" value="Unassembled WGS sequence"/>
</dbReference>
<evidence type="ECO:0000313" key="2">
    <source>
        <dbReference type="EMBL" id="PNX68987.1"/>
    </source>
</evidence>
<evidence type="ECO:0000313" key="3">
    <source>
        <dbReference type="Proteomes" id="UP000236291"/>
    </source>
</evidence>
<organism evidence="2 3">
    <name type="scientific">Trifolium pratense</name>
    <name type="common">Red clover</name>
    <dbReference type="NCBI Taxonomy" id="57577"/>
    <lineage>
        <taxon>Eukaryota</taxon>
        <taxon>Viridiplantae</taxon>
        <taxon>Streptophyta</taxon>
        <taxon>Embryophyta</taxon>
        <taxon>Tracheophyta</taxon>
        <taxon>Spermatophyta</taxon>
        <taxon>Magnoliopsida</taxon>
        <taxon>eudicotyledons</taxon>
        <taxon>Gunneridae</taxon>
        <taxon>Pentapetalae</taxon>
        <taxon>rosids</taxon>
        <taxon>fabids</taxon>
        <taxon>Fabales</taxon>
        <taxon>Fabaceae</taxon>
        <taxon>Papilionoideae</taxon>
        <taxon>50 kb inversion clade</taxon>
        <taxon>NPAAA clade</taxon>
        <taxon>Hologalegina</taxon>
        <taxon>IRL clade</taxon>
        <taxon>Trifolieae</taxon>
        <taxon>Trifolium</taxon>
    </lineage>
</organism>
<feature type="coiled-coil region" evidence="1">
    <location>
        <begin position="32"/>
        <end position="59"/>
    </location>
</feature>
<reference evidence="2 3" key="1">
    <citation type="journal article" date="2014" name="Am. J. Bot.">
        <title>Genome assembly and annotation for red clover (Trifolium pratense; Fabaceae).</title>
        <authorList>
            <person name="Istvanek J."/>
            <person name="Jaros M."/>
            <person name="Krenek A."/>
            <person name="Repkova J."/>
        </authorList>
    </citation>
    <scope>NUCLEOTIDE SEQUENCE [LARGE SCALE GENOMIC DNA]</scope>
    <source>
        <strain evidence="3">cv. Tatra</strain>
        <tissue evidence="2">Young leaves</tissue>
    </source>
</reference>
<gene>
    <name evidence="2" type="ORF">L195_g064233</name>
</gene>
<protein>
    <submittedName>
        <fullName evidence="2">Uncharacterized protein</fullName>
    </submittedName>
</protein>
<dbReference type="EMBL" id="ASHM01239160">
    <property type="protein sequence ID" value="PNX68987.1"/>
    <property type="molecule type" value="Genomic_DNA"/>
</dbReference>
<keyword evidence="1" id="KW-0175">Coiled coil</keyword>